<sequence length="142" mass="16368">MGFSLLLLTLQIWAFQGHCDIVYPDEEEPEPPETTFSYIELAKDVLTEIDTINKKLKDVFGKTEKVEEEKHEEKVTEDYKIKLADYEPKVTDKTYRSYDTKQCDCKCECADTSVVERRGSSFRNTLQAAGKMIKNKIHGMTS</sequence>
<dbReference type="AlphaFoldDB" id="A0A1B6CY02"/>
<accession>A0A1B6CY02</accession>
<keyword evidence="1" id="KW-0732">Signal</keyword>
<evidence type="ECO:0000256" key="1">
    <source>
        <dbReference type="SAM" id="SignalP"/>
    </source>
</evidence>
<protein>
    <submittedName>
        <fullName evidence="2">Uncharacterized protein</fullName>
    </submittedName>
</protein>
<proteinExistence type="predicted"/>
<feature type="signal peptide" evidence="1">
    <location>
        <begin position="1"/>
        <end position="19"/>
    </location>
</feature>
<evidence type="ECO:0000313" key="2">
    <source>
        <dbReference type="EMBL" id="JAS18298.1"/>
    </source>
</evidence>
<gene>
    <name evidence="2" type="ORF">g.4142</name>
</gene>
<organism evidence="2">
    <name type="scientific">Clastoptera arizonana</name>
    <name type="common">Arizona spittle bug</name>
    <dbReference type="NCBI Taxonomy" id="38151"/>
    <lineage>
        <taxon>Eukaryota</taxon>
        <taxon>Metazoa</taxon>
        <taxon>Ecdysozoa</taxon>
        <taxon>Arthropoda</taxon>
        <taxon>Hexapoda</taxon>
        <taxon>Insecta</taxon>
        <taxon>Pterygota</taxon>
        <taxon>Neoptera</taxon>
        <taxon>Paraneoptera</taxon>
        <taxon>Hemiptera</taxon>
        <taxon>Auchenorrhyncha</taxon>
        <taxon>Cercopoidea</taxon>
        <taxon>Clastopteridae</taxon>
        <taxon>Clastoptera</taxon>
    </lineage>
</organism>
<name>A0A1B6CY02_9HEMI</name>
<feature type="chain" id="PRO_5008580758" evidence="1">
    <location>
        <begin position="20"/>
        <end position="142"/>
    </location>
</feature>
<reference evidence="2" key="1">
    <citation type="submission" date="2015-12" db="EMBL/GenBank/DDBJ databases">
        <title>De novo transcriptome assembly of four potential Pierce s Disease insect vectors from Arizona vineyards.</title>
        <authorList>
            <person name="Tassone E.E."/>
        </authorList>
    </citation>
    <scope>NUCLEOTIDE SEQUENCE</scope>
</reference>
<dbReference type="EMBL" id="GEDC01019000">
    <property type="protein sequence ID" value="JAS18298.1"/>
    <property type="molecule type" value="Transcribed_RNA"/>
</dbReference>